<evidence type="ECO:0000313" key="6">
    <source>
        <dbReference type="Proteomes" id="UP001066276"/>
    </source>
</evidence>
<dbReference type="PROSITE" id="PS51257">
    <property type="entry name" value="PROKAR_LIPOPROTEIN"/>
    <property type="match status" value="1"/>
</dbReference>
<dbReference type="GO" id="GO:0005634">
    <property type="term" value="C:nucleus"/>
    <property type="evidence" value="ECO:0007669"/>
    <property type="project" value="UniProtKB-UniRule"/>
</dbReference>
<dbReference type="EMBL" id="JANPWB010000011">
    <property type="protein sequence ID" value="KAJ1124860.1"/>
    <property type="molecule type" value="Genomic_DNA"/>
</dbReference>
<feature type="domain" description="HMG box" evidence="4">
    <location>
        <begin position="7"/>
        <end position="77"/>
    </location>
</feature>
<protein>
    <recommendedName>
        <fullName evidence="4">HMG box domain-containing protein</fullName>
    </recommendedName>
</protein>
<sequence length="334" mass="38367">MGNRKRVRARMSPLAFFVQACRAELRRRRPEVEVNSTVLSEACAERWRQTSPKERALFEHLSRVDKMRWERERGAPDGRGRPRKDRQKNTQESCVLGSMSQREDCPGQDAPFLSDTHNEIRAPQAVVGSPIGQRVGANFGSQRHLRPWPGKERMRVQTHKDKKSPKDFRREKRPGTPMGYQSQTARDPLQPRRPLSAFLLYSAEHKSQVRSEWPRLNYTEALKKLGEYWVELSPEQRRPFETHAAALRKQYGSDMAAYQVKNREFGVVSAKGEAPVSVGEEKEAVEHTQHSREPKNEDRREGTQTSMQLLSSEEIIDDLGVEEASYKGAIYSAN</sequence>
<dbReference type="Pfam" id="PF09011">
    <property type="entry name" value="HMG_box_2"/>
    <property type="match status" value="1"/>
</dbReference>
<evidence type="ECO:0000256" key="3">
    <source>
        <dbReference type="SAM" id="MobiDB-lite"/>
    </source>
</evidence>
<gene>
    <name evidence="5" type="ORF">NDU88_003307</name>
</gene>
<evidence type="ECO:0000256" key="2">
    <source>
        <dbReference type="PROSITE-ProRule" id="PRU00267"/>
    </source>
</evidence>
<dbReference type="InterPro" id="IPR036910">
    <property type="entry name" value="HMG_box_dom_sf"/>
</dbReference>
<keyword evidence="1 2" id="KW-0238">DNA-binding</keyword>
<feature type="compositionally biased region" description="Basic and acidic residues" evidence="3">
    <location>
        <begin position="69"/>
        <end position="80"/>
    </location>
</feature>
<feature type="region of interest" description="Disordered" evidence="3">
    <location>
        <begin position="69"/>
        <end position="106"/>
    </location>
</feature>
<feature type="DNA-binding region" description="HMG box" evidence="2">
    <location>
        <begin position="191"/>
        <end position="259"/>
    </location>
</feature>
<dbReference type="SUPFAM" id="SSF47095">
    <property type="entry name" value="HMG-box"/>
    <property type="match status" value="2"/>
</dbReference>
<evidence type="ECO:0000256" key="1">
    <source>
        <dbReference type="ARBA" id="ARBA00023125"/>
    </source>
</evidence>
<dbReference type="Pfam" id="PF00505">
    <property type="entry name" value="HMG_box"/>
    <property type="match status" value="1"/>
</dbReference>
<dbReference type="Gene3D" id="1.10.30.10">
    <property type="entry name" value="High mobility group box domain"/>
    <property type="match status" value="2"/>
</dbReference>
<dbReference type="AlphaFoldDB" id="A0AAV7P9N9"/>
<keyword evidence="6" id="KW-1185">Reference proteome</keyword>
<feature type="region of interest" description="Disordered" evidence="3">
    <location>
        <begin position="276"/>
        <end position="314"/>
    </location>
</feature>
<dbReference type="SMART" id="SM00398">
    <property type="entry name" value="HMG"/>
    <property type="match status" value="2"/>
</dbReference>
<comment type="caution">
    <text evidence="5">The sequence shown here is derived from an EMBL/GenBank/DDBJ whole genome shotgun (WGS) entry which is preliminary data.</text>
</comment>
<accession>A0AAV7P9N9</accession>
<dbReference type="Proteomes" id="UP001066276">
    <property type="component" value="Chromosome 7"/>
</dbReference>
<proteinExistence type="predicted"/>
<evidence type="ECO:0000259" key="4">
    <source>
        <dbReference type="PROSITE" id="PS50118"/>
    </source>
</evidence>
<organism evidence="5 6">
    <name type="scientific">Pleurodeles waltl</name>
    <name type="common">Iberian ribbed newt</name>
    <dbReference type="NCBI Taxonomy" id="8319"/>
    <lineage>
        <taxon>Eukaryota</taxon>
        <taxon>Metazoa</taxon>
        <taxon>Chordata</taxon>
        <taxon>Craniata</taxon>
        <taxon>Vertebrata</taxon>
        <taxon>Euteleostomi</taxon>
        <taxon>Amphibia</taxon>
        <taxon>Batrachia</taxon>
        <taxon>Caudata</taxon>
        <taxon>Salamandroidea</taxon>
        <taxon>Salamandridae</taxon>
        <taxon>Pleurodelinae</taxon>
        <taxon>Pleurodeles</taxon>
    </lineage>
</organism>
<dbReference type="PANTHER" id="PTHR48112">
    <property type="entry name" value="HIGH MOBILITY GROUP PROTEIN DSP1"/>
    <property type="match status" value="1"/>
</dbReference>
<feature type="compositionally biased region" description="Basic and acidic residues" evidence="3">
    <location>
        <begin position="149"/>
        <end position="174"/>
    </location>
</feature>
<name>A0AAV7P9N9_PLEWA</name>
<dbReference type="PANTHER" id="PTHR48112:SF22">
    <property type="entry name" value="MITOCHONDRIAL TRANSCRIPTION FACTOR A, ISOFORM B"/>
    <property type="match status" value="1"/>
</dbReference>
<feature type="domain" description="HMG box" evidence="4">
    <location>
        <begin position="191"/>
        <end position="259"/>
    </location>
</feature>
<dbReference type="GO" id="GO:0003677">
    <property type="term" value="F:DNA binding"/>
    <property type="evidence" value="ECO:0007669"/>
    <property type="project" value="UniProtKB-UniRule"/>
</dbReference>
<dbReference type="InterPro" id="IPR009071">
    <property type="entry name" value="HMG_box_dom"/>
</dbReference>
<evidence type="ECO:0000313" key="5">
    <source>
        <dbReference type="EMBL" id="KAJ1124860.1"/>
    </source>
</evidence>
<dbReference type="PROSITE" id="PS50118">
    <property type="entry name" value="HMG_BOX_2"/>
    <property type="match status" value="2"/>
</dbReference>
<feature type="DNA-binding region" description="HMG box" evidence="2">
    <location>
        <begin position="7"/>
        <end position="77"/>
    </location>
</feature>
<feature type="region of interest" description="Disordered" evidence="3">
    <location>
        <begin position="131"/>
        <end position="188"/>
    </location>
</feature>
<dbReference type="GO" id="GO:0006357">
    <property type="term" value="P:regulation of transcription by RNA polymerase II"/>
    <property type="evidence" value="ECO:0007669"/>
    <property type="project" value="TreeGrafter"/>
</dbReference>
<reference evidence="5" key="1">
    <citation type="journal article" date="2022" name="bioRxiv">
        <title>Sequencing and chromosome-scale assembly of the giantPleurodeles waltlgenome.</title>
        <authorList>
            <person name="Brown T."/>
            <person name="Elewa A."/>
            <person name="Iarovenko S."/>
            <person name="Subramanian E."/>
            <person name="Araus A.J."/>
            <person name="Petzold A."/>
            <person name="Susuki M."/>
            <person name="Suzuki K.-i.T."/>
            <person name="Hayashi T."/>
            <person name="Toyoda A."/>
            <person name="Oliveira C."/>
            <person name="Osipova E."/>
            <person name="Leigh N.D."/>
            <person name="Simon A."/>
            <person name="Yun M.H."/>
        </authorList>
    </citation>
    <scope>NUCLEOTIDE SEQUENCE</scope>
    <source>
        <strain evidence="5">20211129_DDA</strain>
        <tissue evidence="5">Liver</tissue>
    </source>
</reference>
<dbReference type="InterPro" id="IPR050342">
    <property type="entry name" value="HMGB"/>
</dbReference>
<feature type="compositionally biased region" description="Basic and acidic residues" evidence="3">
    <location>
        <begin position="279"/>
        <end position="302"/>
    </location>
</feature>
<keyword evidence="2" id="KW-0539">Nucleus</keyword>